<dbReference type="RefSeq" id="WP_038061315.1">
    <property type="nucleotide sequence ID" value="NZ_CP008796.1"/>
</dbReference>
<keyword evidence="5" id="KW-1185">Reference proteome</keyword>
<dbReference type="GO" id="GO:0016301">
    <property type="term" value="F:kinase activity"/>
    <property type="evidence" value="ECO:0007669"/>
    <property type="project" value="UniProtKB-KW"/>
</dbReference>
<proteinExistence type="predicted"/>
<dbReference type="Proteomes" id="UP000028481">
    <property type="component" value="Chromosome"/>
</dbReference>
<dbReference type="STRING" id="289377.HL41_08505"/>
<evidence type="ECO:0000259" key="3">
    <source>
        <dbReference type="Pfam" id="PF00294"/>
    </source>
</evidence>
<sequence>MFDFVGCGALNWDIFFEVEDLEVLKEKNIPAIPGGEIALERKEFLEVLNFLEKKGNFLFEGGGGSAANTLYALSLWGFRCSFLGAVGEDSFGKKILEEFSSVNLVSEYIIKKGTTSLALIILSPYRDRFILVSPGDAEKYLPSLLSTKVLPTGVYHFSSFASKEGRNFQLNLLSKVNPLCFDPGRIYTALGWEFLLPWLKKTKHLFITEEELSMLDKNPYDLLELGIEKIFLKQGKKGATLVSRDRVITASSLKIEKVVDNTGAGDYFNAGVLAGIALGLPDERALNLGIYTAGISLRDYGRRGCLNKKEFQNYVSLLK</sequence>
<dbReference type="AlphaFoldDB" id="A0A075WTT4"/>
<keyword evidence="1" id="KW-0808">Transferase</keyword>
<dbReference type="EMBL" id="CP008796">
    <property type="protein sequence ID" value="AIH04684.1"/>
    <property type="molecule type" value="Genomic_DNA"/>
</dbReference>
<dbReference type="KEGG" id="tcm:HL41_08505"/>
<feature type="domain" description="Carbohydrate kinase PfkB" evidence="3">
    <location>
        <begin position="61"/>
        <end position="306"/>
    </location>
</feature>
<evidence type="ECO:0000313" key="5">
    <source>
        <dbReference type="Proteomes" id="UP000028481"/>
    </source>
</evidence>
<evidence type="ECO:0000256" key="1">
    <source>
        <dbReference type="ARBA" id="ARBA00022679"/>
    </source>
</evidence>
<dbReference type="InterPro" id="IPR029056">
    <property type="entry name" value="Ribokinase-like"/>
</dbReference>
<dbReference type="PANTHER" id="PTHR10584:SF166">
    <property type="entry name" value="RIBOKINASE"/>
    <property type="match status" value="1"/>
</dbReference>
<dbReference type="PaxDb" id="289377-HL41_08505"/>
<name>A0A075WTT4_9BACT</name>
<dbReference type="Gene3D" id="3.40.1190.20">
    <property type="match status" value="1"/>
</dbReference>
<dbReference type="HOGENOM" id="CLU_027634_6_0_0"/>
<evidence type="ECO:0000313" key="4">
    <source>
        <dbReference type="EMBL" id="AIH04684.1"/>
    </source>
</evidence>
<reference evidence="4 5" key="1">
    <citation type="journal article" date="2015" name="Genome Announc.">
        <title>Genome Sequence of a Sulfate-Reducing Thermophilic Bacterium, Thermodesulfobacterium commune DSM 2178T (Phylum Thermodesulfobacteria).</title>
        <authorList>
            <person name="Bhatnagar S."/>
            <person name="Badger J.H."/>
            <person name="Madupu R."/>
            <person name="Khouri H.M."/>
            <person name="O'Connor E.M."/>
            <person name="Robb F.T."/>
            <person name="Ward N.L."/>
            <person name="Eisen J.A."/>
        </authorList>
    </citation>
    <scope>NUCLEOTIDE SEQUENCE [LARGE SCALE GENOMIC DNA]</scope>
    <source>
        <strain evidence="4 5">DSM 2178</strain>
    </source>
</reference>
<dbReference type="InterPro" id="IPR011611">
    <property type="entry name" value="PfkB_dom"/>
</dbReference>
<keyword evidence="2" id="KW-0418">Kinase</keyword>
<dbReference type="eggNOG" id="COG0524">
    <property type="taxonomic scope" value="Bacteria"/>
</dbReference>
<organism evidence="4 5">
    <name type="scientific">Thermodesulfobacterium commune DSM 2178</name>
    <dbReference type="NCBI Taxonomy" id="289377"/>
    <lineage>
        <taxon>Bacteria</taxon>
        <taxon>Pseudomonadati</taxon>
        <taxon>Thermodesulfobacteriota</taxon>
        <taxon>Thermodesulfobacteria</taxon>
        <taxon>Thermodesulfobacteriales</taxon>
        <taxon>Thermodesulfobacteriaceae</taxon>
        <taxon>Thermodesulfobacterium</taxon>
    </lineage>
</organism>
<gene>
    <name evidence="4" type="ORF">HL41_08505</name>
</gene>
<protein>
    <recommendedName>
        <fullName evidence="3">Carbohydrate kinase PfkB domain-containing protein</fullName>
    </recommendedName>
</protein>
<dbReference type="PANTHER" id="PTHR10584">
    <property type="entry name" value="SUGAR KINASE"/>
    <property type="match status" value="1"/>
</dbReference>
<accession>A0A075WTT4</accession>
<evidence type="ECO:0000256" key="2">
    <source>
        <dbReference type="ARBA" id="ARBA00022777"/>
    </source>
</evidence>
<dbReference type="Pfam" id="PF00294">
    <property type="entry name" value="PfkB"/>
    <property type="match status" value="1"/>
</dbReference>
<dbReference type="OrthoDB" id="9775849at2"/>
<dbReference type="SUPFAM" id="SSF53613">
    <property type="entry name" value="Ribokinase-like"/>
    <property type="match status" value="1"/>
</dbReference>